<dbReference type="RefSeq" id="WP_044887627.1">
    <property type="nucleotide sequence ID" value="NZ_JYFN01000057.1"/>
</dbReference>
<organism evidence="2 3">
    <name type="scientific">Frankia torreyi</name>
    <dbReference type="NCBI Taxonomy" id="1856"/>
    <lineage>
        <taxon>Bacteria</taxon>
        <taxon>Bacillati</taxon>
        <taxon>Actinomycetota</taxon>
        <taxon>Actinomycetes</taxon>
        <taxon>Frankiales</taxon>
        <taxon>Frankiaceae</taxon>
        <taxon>Frankia</taxon>
    </lineage>
</organism>
<dbReference type="GO" id="GO:0016740">
    <property type="term" value="F:transferase activity"/>
    <property type="evidence" value="ECO:0007669"/>
    <property type="project" value="UniProtKB-KW"/>
</dbReference>
<dbReference type="InterPro" id="IPR051678">
    <property type="entry name" value="AGP_Transferase"/>
</dbReference>
<proteinExistence type="predicted"/>
<keyword evidence="2" id="KW-0808">Transferase</keyword>
<dbReference type="InterPro" id="IPR011009">
    <property type="entry name" value="Kinase-like_dom_sf"/>
</dbReference>
<dbReference type="SUPFAM" id="SSF56112">
    <property type="entry name" value="Protein kinase-like (PK-like)"/>
    <property type="match status" value="1"/>
</dbReference>
<evidence type="ECO:0000259" key="1">
    <source>
        <dbReference type="Pfam" id="PF01636"/>
    </source>
</evidence>
<dbReference type="InterPro" id="IPR002575">
    <property type="entry name" value="Aminoglycoside_PTrfase"/>
</dbReference>
<protein>
    <submittedName>
        <fullName evidence="2">Putative aminoglycoside phosphotransferase</fullName>
    </submittedName>
</protein>
<evidence type="ECO:0000313" key="2">
    <source>
        <dbReference type="EMBL" id="KJE20545.1"/>
    </source>
</evidence>
<dbReference type="OrthoDB" id="7510553at2"/>
<feature type="domain" description="Aminoglycoside phosphotransferase" evidence="1">
    <location>
        <begin position="41"/>
        <end position="232"/>
    </location>
</feature>
<reference evidence="3" key="1">
    <citation type="submission" date="2015-02" db="EMBL/GenBank/DDBJ databases">
        <title>Draft Genome of Frankia sp. CpI1-S.</title>
        <authorList>
            <person name="Oshone R.T."/>
            <person name="Ngom M."/>
            <person name="Ghodhbane-Gtari F."/>
            <person name="Gtari M."/>
            <person name="Morris K."/>
            <person name="Thomas K."/>
            <person name="Sen A."/>
            <person name="Tisa L.S."/>
        </authorList>
    </citation>
    <scope>NUCLEOTIDE SEQUENCE [LARGE SCALE GENOMIC DNA]</scope>
    <source>
        <strain evidence="3">CpI1-S</strain>
    </source>
</reference>
<keyword evidence="3" id="KW-1185">Reference proteome</keyword>
<accession>A0A0D8B8V5</accession>
<dbReference type="Gene3D" id="3.90.1200.10">
    <property type="match status" value="1"/>
</dbReference>
<dbReference type="CDD" id="cd05154">
    <property type="entry name" value="ACAD10_11_N-like"/>
    <property type="match status" value="1"/>
</dbReference>
<evidence type="ECO:0000313" key="3">
    <source>
        <dbReference type="Proteomes" id="UP000032545"/>
    </source>
</evidence>
<dbReference type="InterPro" id="IPR041726">
    <property type="entry name" value="ACAD10_11_N"/>
</dbReference>
<dbReference type="Pfam" id="PF01636">
    <property type="entry name" value="APH"/>
    <property type="match status" value="1"/>
</dbReference>
<name>A0A0D8B8V5_9ACTN</name>
<dbReference type="EMBL" id="JYFN01000057">
    <property type="protein sequence ID" value="KJE20545.1"/>
    <property type="molecule type" value="Genomic_DNA"/>
</dbReference>
<reference evidence="2 3" key="2">
    <citation type="journal article" date="2016" name="Genome Announc.">
        <title>Permanent Draft Genome Sequences for Two Variants of Frankia sp. Strain CpI1, the First Frankia Strain Isolated from Root Nodules of Comptonia peregrina.</title>
        <authorList>
            <person name="Oshone R."/>
            <person name="Hurst S.G.IV."/>
            <person name="Abebe-Akele F."/>
            <person name="Simpson S."/>
            <person name="Morris K."/>
            <person name="Thomas W.K."/>
            <person name="Tisa L.S."/>
        </authorList>
    </citation>
    <scope>NUCLEOTIDE SEQUENCE [LARGE SCALE GENOMIC DNA]</scope>
    <source>
        <strain evidence="3">CpI1-S</strain>
    </source>
</reference>
<dbReference type="Proteomes" id="UP000032545">
    <property type="component" value="Unassembled WGS sequence"/>
</dbReference>
<gene>
    <name evidence="2" type="ORF">FF36_05137</name>
</gene>
<comment type="caution">
    <text evidence="2">The sequence shown here is derived from an EMBL/GenBank/DDBJ whole genome shotgun (WGS) entry which is preliminary data.</text>
</comment>
<dbReference type="PANTHER" id="PTHR21310">
    <property type="entry name" value="AMINOGLYCOSIDE PHOSPHOTRANSFERASE-RELATED-RELATED"/>
    <property type="match status" value="1"/>
</dbReference>
<sequence>MAASDARDTELKDDGRVIAWLESLLGGQVVSWERQPRWRPMWFVDIDRGGATERVVVRGERSDTSLIFPLEHEMLFQRLLDEHGIPVPHVHGWCDEPRSYAMAAVPGRPDFADTTTEQRRVVVDEYLQALARMHQLPVEPFKAAGVISGTSPNDSAMIGVRRFEQHYRSSKVRPDPLMEFVLGWLRRHPLPASDREAPIVWDSGQFHHADGHLVALVDVEIGHIGDPMMDLAAWRMRDTVIPYGEFTTLYDRYAELTSRPVDLAAIQWHHLFFTLTNQLSFHNPLARPTLDTDYMTYAQWVSETNLHAVETLAEYLGIDLEPVEIPEPVSSPVSTPHQHLSRSLRSISVEDPYVTYQIRIAFRLARHLERADQIGAAVTEADREDLARLTGHAPKNWDECETALENFVLADEGRHDAELVVLFHRRWQRYKALMGPAGSAMAAHHTMQPFGRWLG</sequence>
<dbReference type="PATRIC" id="fig|1502723.3.peg.5340"/>
<dbReference type="AlphaFoldDB" id="A0A0D8B8V5"/>